<keyword evidence="1" id="KW-1133">Transmembrane helix</keyword>
<dbReference type="Proteomes" id="UP000214880">
    <property type="component" value="Unassembled WGS sequence"/>
</dbReference>
<dbReference type="STRING" id="146817.SAMN04488502_105130"/>
<feature type="transmembrane region" description="Helical" evidence="1">
    <location>
        <begin position="152"/>
        <end position="177"/>
    </location>
</feature>
<protein>
    <submittedName>
        <fullName evidence="2">Energy-coupling factor transport system ATP-binding protein</fullName>
    </submittedName>
</protein>
<feature type="transmembrane region" description="Helical" evidence="1">
    <location>
        <begin position="21"/>
        <end position="40"/>
    </location>
</feature>
<dbReference type="OrthoDB" id="3173414at2"/>
<keyword evidence="1" id="KW-0812">Transmembrane</keyword>
<keyword evidence="1" id="KW-0472">Membrane</keyword>
<name>A0A1G9TYB2_9FIRM</name>
<keyword evidence="2" id="KW-0547">Nucleotide-binding</keyword>
<reference evidence="2 3" key="1">
    <citation type="submission" date="2016-10" db="EMBL/GenBank/DDBJ databases">
        <authorList>
            <person name="de Groot N.N."/>
        </authorList>
    </citation>
    <scope>NUCLEOTIDE SEQUENCE [LARGE SCALE GENOMIC DNA]</scope>
    <source>
        <strain evidence="2 3">DSM 1736</strain>
    </source>
</reference>
<dbReference type="InterPro" id="IPR031360">
    <property type="entry name" value="TrpP"/>
</dbReference>
<feature type="transmembrane region" description="Helical" evidence="1">
    <location>
        <begin position="99"/>
        <end position="117"/>
    </location>
</feature>
<sequence length="198" mass="21149">MNPEKPTSEMKIYEKTKGGSYRWVTITTLLLAIGAILHLVSPSIGGITPNWTIAMYCIAINLTRPSTGQAFGIGLVAAAINIPTSKSAFPYGNLLSEPVGAIVCSLLVVLLSDFSIGKLSLKPGVIGFITTIASGLTFITTLKIVLSLPLPVYLYAMLPVVLMTAAINGIITQLLYFPAKKLFDGKEINHAGDQNRKL</sequence>
<keyword evidence="2" id="KW-0067">ATP-binding</keyword>
<dbReference type="RefSeq" id="WP_092073000.1">
    <property type="nucleotide sequence ID" value="NZ_FNHB01000005.1"/>
</dbReference>
<evidence type="ECO:0000313" key="3">
    <source>
        <dbReference type="Proteomes" id="UP000214880"/>
    </source>
</evidence>
<evidence type="ECO:0000313" key="2">
    <source>
        <dbReference type="EMBL" id="SDM52672.1"/>
    </source>
</evidence>
<dbReference type="AlphaFoldDB" id="A0A1G9TYB2"/>
<keyword evidence="3" id="KW-1185">Reference proteome</keyword>
<proteinExistence type="predicted"/>
<evidence type="ECO:0000256" key="1">
    <source>
        <dbReference type="SAM" id="Phobius"/>
    </source>
</evidence>
<feature type="transmembrane region" description="Helical" evidence="1">
    <location>
        <begin position="124"/>
        <end position="146"/>
    </location>
</feature>
<gene>
    <name evidence="2" type="ORF">SAMN04488502_105130</name>
</gene>
<dbReference type="GO" id="GO:0005524">
    <property type="term" value="F:ATP binding"/>
    <property type="evidence" value="ECO:0007669"/>
    <property type="project" value="UniProtKB-KW"/>
</dbReference>
<organism evidence="2 3">
    <name type="scientific">Dendrosporobacter quercicolus</name>
    <dbReference type="NCBI Taxonomy" id="146817"/>
    <lineage>
        <taxon>Bacteria</taxon>
        <taxon>Bacillati</taxon>
        <taxon>Bacillota</taxon>
        <taxon>Negativicutes</taxon>
        <taxon>Selenomonadales</taxon>
        <taxon>Sporomusaceae</taxon>
        <taxon>Dendrosporobacter</taxon>
    </lineage>
</organism>
<accession>A0A1G9TYB2</accession>
<dbReference type="Pfam" id="PF17099">
    <property type="entry name" value="TrpP"/>
    <property type="match status" value="1"/>
</dbReference>
<dbReference type="EMBL" id="FNHB01000005">
    <property type="protein sequence ID" value="SDM52672.1"/>
    <property type="molecule type" value="Genomic_DNA"/>
</dbReference>